<protein>
    <submittedName>
        <fullName evidence="11">Cation-translocating P-type ATPase</fullName>
    </submittedName>
</protein>
<dbReference type="InterPro" id="IPR006068">
    <property type="entry name" value="ATPase_P-typ_cation-transptr_C"/>
</dbReference>
<gene>
    <name evidence="11" type="ORF">ACFFLI_01475</name>
</gene>
<keyword evidence="4" id="KW-0547">Nucleotide-binding</keyword>
<feature type="transmembrane region" description="Helical" evidence="9">
    <location>
        <begin position="83"/>
        <end position="99"/>
    </location>
</feature>
<proteinExistence type="inferred from homology"/>
<dbReference type="SFLD" id="SFLDG00002">
    <property type="entry name" value="C1.7:_P-type_atpase_like"/>
    <property type="match status" value="1"/>
</dbReference>
<dbReference type="PROSITE" id="PS00154">
    <property type="entry name" value="ATPASE_E1_E2"/>
    <property type="match status" value="1"/>
</dbReference>
<dbReference type="EMBL" id="JBHLZY010000004">
    <property type="protein sequence ID" value="MFB9768539.1"/>
    <property type="molecule type" value="Genomic_DNA"/>
</dbReference>
<sequence length="885" mass="95711">MNKEQPKYQQPLSAIYTELETNEQGLSKTTAQARLEQYGHNALNQQKTTTVLQKFIAQFKDFMIIVLLVAALIAAFSGEAVDAIIILMVVVLNAIFGVFQESKAEEAINALKEMSAPDATVLRDGQLQTVKSDELVPGDIVSLEAGDIVPADLRLIESASLKVEESALTGESVPVEKNAETLEAGDLPIGDRLNMAYMNSNVTYGRATGVVVATGMQTEVGRIAGMIENADETTTPLQANLTQLGKSLTILILVIAAIVFGIGMLRGSESLIDMLLTAISLAVAAIPEGLPAIVTITLALGTQRMAKRHALVRKLPAVETLGSTDIIASDKTGTLTQNKMTVEKLVLNQQLVDARATELPVDSHLAQTMILSNDTKIMSDGLAGDPTETALIQYNLDQGYPVDQLLTDKPRVNEVPFDSERKLMSTVHPLSDGRFLVAVKGAPDELLKRVTRVETDGQVTPLTKPVRDQILAINHELATQALRVLAFAYKEITTIPETVNTDTLENELVFAGMVGMIDPERPEAAQAVADAKSAGIRPLMITGDHRDTAEAIAARLGIIDEGDDDAVITGAELDAMSDSEFNHKVKQYSVYARVAPEHKVRIVNAWQKRGKVVAMTGDGVNDAPALKAADIGIGMGITGTEVSKGASDMVLADDNFATIVVAVEEGRKVFANIQKAIQYLLSANLGEVLTLFMMTMLGWQILAPVHILWINLVTDTLPAIALGIEPTEKNIMKHQPRGRSSNFFSGGVFSSILYQGLLEGGITLFVYWLALTYPVHASSSLAHADALTMAFATLGLIQLFHAFNSKSIHESLFTVGLFRNKAFNWAILAAFVMLAVTIVVPGLNGLFHVTHLDAYQWGIVALASFSMIIIVEIVKFFQRRHMRQA</sequence>
<dbReference type="InterPro" id="IPR001757">
    <property type="entry name" value="P_typ_ATPase"/>
</dbReference>
<comment type="caution">
    <text evidence="11">The sequence shown here is derived from an EMBL/GenBank/DDBJ whole genome shotgun (WGS) entry which is preliminary data.</text>
</comment>
<evidence type="ECO:0000256" key="4">
    <source>
        <dbReference type="ARBA" id="ARBA00022741"/>
    </source>
</evidence>
<feature type="transmembrane region" description="Helical" evidence="9">
    <location>
        <begin position="677"/>
        <end position="701"/>
    </location>
</feature>
<feature type="transmembrane region" description="Helical" evidence="9">
    <location>
        <begin position="744"/>
        <end position="769"/>
    </location>
</feature>
<evidence type="ECO:0000259" key="10">
    <source>
        <dbReference type="SMART" id="SM00831"/>
    </source>
</evidence>
<evidence type="ECO:0000256" key="2">
    <source>
        <dbReference type="ARBA" id="ARBA00005675"/>
    </source>
</evidence>
<feature type="transmembrane region" description="Helical" evidence="9">
    <location>
        <begin position="855"/>
        <end position="877"/>
    </location>
</feature>
<dbReference type="InterPro" id="IPR036412">
    <property type="entry name" value="HAD-like_sf"/>
</dbReference>
<dbReference type="InterPro" id="IPR044492">
    <property type="entry name" value="P_typ_ATPase_HD_dom"/>
</dbReference>
<dbReference type="InterPro" id="IPR018303">
    <property type="entry name" value="ATPase_P-typ_P_site"/>
</dbReference>
<dbReference type="Pfam" id="PF00689">
    <property type="entry name" value="Cation_ATPase_C"/>
    <property type="match status" value="1"/>
</dbReference>
<dbReference type="InterPro" id="IPR004014">
    <property type="entry name" value="ATPase_P-typ_cation-transptr_N"/>
</dbReference>
<feature type="transmembrane region" description="Helical" evidence="9">
    <location>
        <begin position="822"/>
        <end position="843"/>
    </location>
</feature>
<keyword evidence="3 9" id="KW-0812">Transmembrane</keyword>
<feature type="transmembrane region" description="Helical" evidence="9">
    <location>
        <begin position="59"/>
        <end position="77"/>
    </location>
</feature>
<name>A0ABV5WQX5_9LACO</name>
<dbReference type="Gene3D" id="1.20.1110.10">
    <property type="entry name" value="Calcium-transporting ATPase, transmembrane domain"/>
    <property type="match status" value="1"/>
</dbReference>
<dbReference type="InterPro" id="IPR059000">
    <property type="entry name" value="ATPase_P-type_domA"/>
</dbReference>
<organism evidence="11 12">
    <name type="scientific">Lactiplantibacillus modestisalitolerans</name>
    <dbReference type="NCBI Taxonomy" id="1457219"/>
    <lineage>
        <taxon>Bacteria</taxon>
        <taxon>Bacillati</taxon>
        <taxon>Bacillota</taxon>
        <taxon>Bacilli</taxon>
        <taxon>Lactobacillales</taxon>
        <taxon>Lactobacillaceae</taxon>
        <taxon>Lactiplantibacillus</taxon>
    </lineage>
</organism>
<dbReference type="RefSeq" id="WP_137643714.1">
    <property type="nucleotide sequence ID" value="NZ_BJEA01000024.1"/>
</dbReference>
<keyword evidence="7 9" id="KW-1133">Transmembrane helix</keyword>
<feature type="transmembrane region" description="Helical" evidence="9">
    <location>
        <begin position="781"/>
        <end position="801"/>
    </location>
</feature>
<dbReference type="Pfam" id="PF00122">
    <property type="entry name" value="E1-E2_ATPase"/>
    <property type="match status" value="1"/>
</dbReference>
<keyword evidence="8 9" id="KW-0472">Membrane</keyword>
<feature type="transmembrane region" description="Helical" evidence="9">
    <location>
        <begin position="274"/>
        <end position="300"/>
    </location>
</feature>
<feature type="transmembrane region" description="Helical" evidence="9">
    <location>
        <begin position="248"/>
        <end position="268"/>
    </location>
</feature>
<evidence type="ECO:0000256" key="5">
    <source>
        <dbReference type="ARBA" id="ARBA00022840"/>
    </source>
</evidence>
<accession>A0ABV5WQX5</accession>
<dbReference type="PRINTS" id="PR00119">
    <property type="entry name" value="CATATPASE"/>
</dbReference>
<dbReference type="SUPFAM" id="SSF81665">
    <property type="entry name" value="Calcium ATPase, transmembrane domain M"/>
    <property type="match status" value="1"/>
</dbReference>
<dbReference type="Pfam" id="PF00690">
    <property type="entry name" value="Cation_ATPase_N"/>
    <property type="match status" value="1"/>
</dbReference>
<reference evidence="11 12" key="1">
    <citation type="submission" date="2024-09" db="EMBL/GenBank/DDBJ databases">
        <authorList>
            <person name="Sun Q."/>
            <person name="Mori K."/>
        </authorList>
    </citation>
    <scope>NUCLEOTIDE SEQUENCE [LARGE SCALE GENOMIC DNA]</scope>
    <source>
        <strain evidence="11 12">TBRC 4576</strain>
    </source>
</reference>
<evidence type="ECO:0000256" key="7">
    <source>
        <dbReference type="ARBA" id="ARBA00022989"/>
    </source>
</evidence>
<dbReference type="Gene3D" id="3.40.1110.10">
    <property type="entry name" value="Calcium-transporting ATPase, cytoplasmic domain N"/>
    <property type="match status" value="1"/>
</dbReference>
<dbReference type="SMART" id="SM00831">
    <property type="entry name" value="Cation_ATPase_N"/>
    <property type="match status" value="1"/>
</dbReference>
<evidence type="ECO:0000256" key="6">
    <source>
        <dbReference type="ARBA" id="ARBA00022967"/>
    </source>
</evidence>
<keyword evidence="5" id="KW-0067">ATP-binding</keyword>
<dbReference type="SFLD" id="SFLDS00003">
    <property type="entry name" value="Haloacid_Dehalogenase"/>
    <property type="match status" value="1"/>
</dbReference>
<comment type="similarity">
    <text evidence="2">Belongs to the cation transport ATPase (P-type) (TC 3.A.3) family. Type IIA subfamily.</text>
</comment>
<evidence type="ECO:0000313" key="12">
    <source>
        <dbReference type="Proteomes" id="UP001589691"/>
    </source>
</evidence>
<evidence type="ECO:0000256" key="1">
    <source>
        <dbReference type="ARBA" id="ARBA00004141"/>
    </source>
</evidence>
<dbReference type="NCBIfam" id="TIGR01494">
    <property type="entry name" value="ATPase_P-type"/>
    <property type="match status" value="3"/>
</dbReference>
<dbReference type="InterPro" id="IPR023298">
    <property type="entry name" value="ATPase_P-typ_TM_dom_sf"/>
</dbReference>
<feature type="domain" description="Cation-transporting P-type ATPase N-terminal" evidence="10">
    <location>
        <begin position="6"/>
        <end position="79"/>
    </location>
</feature>
<evidence type="ECO:0000256" key="9">
    <source>
        <dbReference type="SAM" id="Phobius"/>
    </source>
</evidence>
<keyword evidence="12" id="KW-1185">Reference proteome</keyword>
<dbReference type="PANTHER" id="PTHR43294">
    <property type="entry name" value="SODIUM/POTASSIUM-TRANSPORTING ATPASE SUBUNIT ALPHA"/>
    <property type="match status" value="1"/>
</dbReference>
<dbReference type="SUPFAM" id="SSF81653">
    <property type="entry name" value="Calcium ATPase, transduction domain A"/>
    <property type="match status" value="1"/>
</dbReference>
<dbReference type="PANTHER" id="PTHR43294:SF20">
    <property type="entry name" value="P-TYPE ATPASE"/>
    <property type="match status" value="1"/>
</dbReference>
<evidence type="ECO:0000313" key="11">
    <source>
        <dbReference type="EMBL" id="MFB9768539.1"/>
    </source>
</evidence>
<dbReference type="InterPro" id="IPR008250">
    <property type="entry name" value="ATPase_P-typ_transduc_dom_A_sf"/>
</dbReference>
<dbReference type="SFLD" id="SFLDF00027">
    <property type="entry name" value="p-type_atpase"/>
    <property type="match status" value="1"/>
</dbReference>
<evidence type="ECO:0000256" key="3">
    <source>
        <dbReference type="ARBA" id="ARBA00022692"/>
    </source>
</evidence>
<dbReference type="PRINTS" id="PR00120">
    <property type="entry name" value="HATPASE"/>
</dbReference>
<comment type="subcellular location">
    <subcellularLocation>
        <location evidence="1">Membrane</location>
        <topology evidence="1">Multi-pass membrane protein</topology>
    </subcellularLocation>
</comment>
<dbReference type="InterPro" id="IPR023214">
    <property type="entry name" value="HAD_sf"/>
</dbReference>
<dbReference type="Gene3D" id="2.70.150.10">
    <property type="entry name" value="Calcium-transporting ATPase, cytoplasmic transduction domain A"/>
    <property type="match status" value="1"/>
</dbReference>
<dbReference type="InterPro" id="IPR023299">
    <property type="entry name" value="ATPase_P-typ_cyto_dom_N"/>
</dbReference>
<dbReference type="SUPFAM" id="SSF81660">
    <property type="entry name" value="Metal cation-transporting ATPase, ATP-binding domain N"/>
    <property type="match status" value="1"/>
</dbReference>
<dbReference type="Pfam" id="PF13246">
    <property type="entry name" value="Cation_ATPase"/>
    <property type="match status" value="1"/>
</dbReference>
<dbReference type="CDD" id="cd02089">
    <property type="entry name" value="P-type_ATPase_Ca_prok"/>
    <property type="match status" value="1"/>
</dbReference>
<dbReference type="SUPFAM" id="SSF56784">
    <property type="entry name" value="HAD-like"/>
    <property type="match status" value="1"/>
</dbReference>
<evidence type="ECO:0000256" key="8">
    <source>
        <dbReference type="ARBA" id="ARBA00023136"/>
    </source>
</evidence>
<dbReference type="InterPro" id="IPR050510">
    <property type="entry name" value="Cation_transp_ATPase_P-type"/>
</dbReference>
<keyword evidence="6" id="KW-1278">Translocase</keyword>
<dbReference type="Proteomes" id="UP001589691">
    <property type="component" value="Unassembled WGS sequence"/>
</dbReference>
<dbReference type="Gene3D" id="3.40.50.1000">
    <property type="entry name" value="HAD superfamily/HAD-like"/>
    <property type="match status" value="1"/>
</dbReference>
<feature type="transmembrane region" description="Helical" evidence="9">
    <location>
        <begin position="707"/>
        <end position="724"/>
    </location>
</feature>